<dbReference type="OrthoDB" id="1109414at2759"/>
<dbReference type="SMART" id="SM01103">
    <property type="entry name" value="CRS1_YhbY"/>
    <property type="match status" value="1"/>
</dbReference>
<feature type="domain" description="CRM" evidence="4">
    <location>
        <begin position="176"/>
        <end position="273"/>
    </location>
</feature>
<evidence type="ECO:0000256" key="2">
    <source>
        <dbReference type="PROSITE-ProRule" id="PRU00626"/>
    </source>
</evidence>
<protein>
    <recommendedName>
        <fullName evidence="4">CRM domain-containing protein</fullName>
    </recommendedName>
</protein>
<dbReference type="Pfam" id="PF01985">
    <property type="entry name" value="CRS1_YhbY"/>
    <property type="match status" value="1"/>
</dbReference>
<dbReference type="PANTHER" id="PTHR31426:SF5">
    <property type="entry name" value="OS04G0492900 PROTEIN"/>
    <property type="match status" value="1"/>
</dbReference>
<evidence type="ECO:0000256" key="3">
    <source>
        <dbReference type="SAM" id="MobiDB-lite"/>
    </source>
</evidence>
<evidence type="ECO:0000313" key="6">
    <source>
        <dbReference type="Proteomes" id="UP000796880"/>
    </source>
</evidence>
<sequence length="466" mass="53542">MKKMAGRTTMRVLGALPLWKPHNRIKVLLSEPVLNCSRLSLGDILCKVFVQERVYGDPFDNNKFSFNGYRGIHSAPCLNTIDKLVEAPRTSESNGVVDGGGGGGGKVKRKKLKGKRAVVKWLKFFRWKKKKELERMTAEEKILYKLRKAQKKEGRLVEALKKIEPSEASETTHDPEILTPEEHFYFLKMGLKCKNYVPVGRRGIYQGVILNMHLHWKKHQTLQVVVKTFSPEEVKEIAVELARLTGGIVLDIHEENTIIMYRGKNYSQPPTEIMSPRVTLPRKKALDKSKYRDGLRAVRKYIPKLEQELELLQAREKCEPESKIDTTNKNQEVDVQSIDSGRHSSFQWEHSDELKEIMDGSKQCPVDDLATDADLASDSEDLSDIFETDSELDTEKKAERPLYLEEFEKFPVETDGKHEDFEDHLRQISVDSKKPKSSSDDMDSPNFDEVDRLFLRAASLLKKKRR</sequence>
<evidence type="ECO:0000256" key="1">
    <source>
        <dbReference type="ARBA" id="ARBA00022884"/>
    </source>
</evidence>
<accession>A0A8K0GV01</accession>
<dbReference type="Proteomes" id="UP000796880">
    <property type="component" value="Unassembled WGS sequence"/>
</dbReference>
<dbReference type="GO" id="GO:0003723">
    <property type="term" value="F:RNA binding"/>
    <property type="evidence" value="ECO:0007669"/>
    <property type="project" value="UniProtKB-UniRule"/>
</dbReference>
<dbReference type="InterPro" id="IPR040286">
    <property type="entry name" value="At3g25440-like"/>
</dbReference>
<feature type="region of interest" description="Disordered" evidence="3">
    <location>
        <begin position="414"/>
        <end position="447"/>
    </location>
</feature>
<dbReference type="PANTHER" id="PTHR31426">
    <property type="entry name" value="GROUP II INTRON SPLICING FACTOR CRS1-LIKE"/>
    <property type="match status" value="1"/>
</dbReference>
<proteinExistence type="predicted"/>
<dbReference type="AlphaFoldDB" id="A0A8K0GV01"/>
<evidence type="ECO:0000313" key="5">
    <source>
        <dbReference type="EMBL" id="KAF3435130.1"/>
    </source>
</evidence>
<feature type="compositionally biased region" description="Basic and acidic residues" evidence="3">
    <location>
        <begin position="414"/>
        <end position="439"/>
    </location>
</feature>
<gene>
    <name evidence="5" type="ORF">FNV43_RR22217</name>
</gene>
<dbReference type="Gene3D" id="3.30.110.60">
    <property type="entry name" value="YhbY-like"/>
    <property type="match status" value="1"/>
</dbReference>
<name>A0A8K0GV01_9ROSA</name>
<dbReference type="EMBL" id="VOIH02000010">
    <property type="protein sequence ID" value="KAF3435130.1"/>
    <property type="molecule type" value="Genomic_DNA"/>
</dbReference>
<dbReference type="InterPro" id="IPR035920">
    <property type="entry name" value="YhbY-like_sf"/>
</dbReference>
<dbReference type="SUPFAM" id="SSF75471">
    <property type="entry name" value="YhbY-like"/>
    <property type="match status" value="1"/>
</dbReference>
<evidence type="ECO:0000259" key="4">
    <source>
        <dbReference type="PROSITE" id="PS51295"/>
    </source>
</evidence>
<organism evidence="5 6">
    <name type="scientific">Rhamnella rubrinervis</name>
    <dbReference type="NCBI Taxonomy" id="2594499"/>
    <lineage>
        <taxon>Eukaryota</taxon>
        <taxon>Viridiplantae</taxon>
        <taxon>Streptophyta</taxon>
        <taxon>Embryophyta</taxon>
        <taxon>Tracheophyta</taxon>
        <taxon>Spermatophyta</taxon>
        <taxon>Magnoliopsida</taxon>
        <taxon>eudicotyledons</taxon>
        <taxon>Gunneridae</taxon>
        <taxon>Pentapetalae</taxon>
        <taxon>rosids</taxon>
        <taxon>fabids</taxon>
        <taxon>Rosales</taxon>
        <taxon>Rhamnaceae</taxon>
        <taxon>rhamnoid group</taxon>
        <taxon>Rhamneae</taxon>
        <taxon>Rhamnella</taxon>
    </lineage>
</organism>
<dbReference type="PROSITE" id="PS51295">
    <property type="entry name" value="CRM"/>
    <property type="match status" value="1"/>
</dbReference>
<keyword evidence="1 2" id="KW-0694">RNA-binding</keyword>
<reference evidence="5" key="1">
    <citation type="submission" date="2020-03" db="EMBL/GenBank/DDBJ databases">
        <title>A high-quality chromosome-level genome assembly of a woody plant with both climbing and erect habits, Rhamnella rubrinervis.</title>
        <authorList>
            <person name="Lu Z."/>
            <person name="Yang Y."/>
            <person name="Zhu X."/>
            <person name="Sun Y."/>
        </authorList>
    </citation>
    <scope>NUCLEOTIDE SEQUENCE</scope>
    <source>
        <strain evidence="5">BYM</strain>
        <tissue evidence="5">Leaf</tissue>
    </source>
</reference>
<keyword evidence="6" id="KW-1185">Reference proteome</keyword>
<comment type="caution">
    <text evidence="5">The sequence shown here is derived from an EMBL/GenBank/DDBJ whole genome shotgun (WGS) entry which is preliminary data.</text>
</comment>
<dbReference type="InterPro" id="IPR001890">
    <property type="entry name" value="RNA-binding_CRM"/>
</dbReference>